<gene>
    <name evidence="15" type="ORF">JKP88DRAFT_353276</name>
</gene>
<dbReference type="Proteomes" id="UP000664859">
    <property type="component" value="Unassembled WGS sequence"/>
</dbReference>
<dbReference type="GO" id="GO:0005506">
    <property type="term" value="F:iron ion binding"/>
    <property type="evidence" value="ECO:0007669"/>
    <property type="project" value="UniProtKB-UniRule"/>
</dbReference>
<comment type="cofactor">
    <cofactor evidence="12">
        <name>Fe(2+)</name>
        <dbReference type="ChEBI" id="CHEBI:29033"/>
    </cofactor>
    <text evidence="12">Binds 1 Fe(2+) ion per subunit.</text>
</comment>
<evidence type="ECO:0000313" key="16">
    <source>
        <dbReference type="Proteomes" id="UP000664859"/>
    </source>
</evidence>
<dbReference type="SMART" id="SM00558">
    <property type="entry name" value="JmjC"/>
    <property type="match status" value="1"/>
</dbReference>
<protein>
    <recommendedName>
        <fullName evidence="12">Bifunctional lysine-specific demethylase and histidyl-hydroxylase</fullName>
        <ecNumber evidence="12">1.14.11.-</ecNumber>
    </recommendedName>
</protein>
<dbReference type="Pfam" id="PF21233">
    <property type="entry name" value="WHD_RIOX1"/>
    <property type="match status" value="1"/>
</dbReference>
<organism evidence="15 16">
    <name type="scientific">Tribonema minus</name>
    <dbReference type="NCBI Taxonomy" id="303371"/>
    <lineage>
        <taxon>Eukaryota</taxon>
        <taxon>Sar</taxon>
        <taxon>Stramenopiles</taxon>
        <taxon>Ochrophyta</taxon>
        <taxon>PX clade</taxon>
        <taxon>Xanthophyceae</taxon>
        <taxon>Tribonematales</taxon>
        <taxon>Tribonemataceae</taxon>
        <taxon>Tribonema</taxon>
    </lineage>
</organism>
<name>A0A835Z731_9STRA</name>
<sequence length="641" mass="70193">MEQGGGSRAAQKRRKKKVKQHQPQQEVAAREDDPLLEHDGSYSDDDDGALRGGSDRGSEHSSDVPAVASGGGGSGGKRGDSGGGRRGGTPQYIVTVNPDDELERTLLSLPARDVCGDAALDSGVKARQMLQWMVAPVDVNVFYARYWESCPLLVRRASAHYYDGWMCTATNDVNVFYARYWESCPLLVRRASARFYDGWMSTADVRACIAQQALRYGSDLDVTNFVEGRRVTLNPPAPEGEEGGAAVDEGFVWGSFERGCSLRMPCPQKYCDKVHALLASLEEEWGCMVGANVYLTPPGHQGFAPHYDDIEAFLLQIEGSKRWKVYAPAGAETSLPRTSSENLTPEQVQELGEPVIDAVLEPGDLLYFPRGWVHQAVTVAGGPASLHLTVSCYQGNCWADMLETLVPMALEAAGRRHLALRQGLPRDYLQYVGVAAGEGDADARRQAFVAAAKGKMKLVMAEAMEAIDDAADLMGRRFISDRLPPVLHEDEEAVSVLQLPTPRWTGLSRVRCLRRGIARLVVEDGMAHRASSWKTAWRCLRRGIARLIVEDGMAVVYHCMDNARVHHGNPLRPLEFELDDALAIETLLAAYPRAVAIKDLPHPPAEDLDDKLEIAKALYAEGFLAFEGDEEEAGEGGDEAE</sequence>
<dbReference type="PANTHER" id="PTHR13096">
    <property type="entry name" value="MINA53 MYC INDUCED NUCLEAR ANTIGEN"/>
    <property type="match status" value="1"/>
</dbReference>
<accession>A0A835Z731</accession>
<dbReference type="Gene3D" id="3.90.930.40">
    <property type="match status" value="1"/>
</dbReference>
<dbReference type="PANTHER" id="PTHR13096:SF8">
    <property type="entry name" value="RIBOSOMAL OXYGENASE 1"/>
    <property type="match status" value="1"/>
</dbReference>
<dbReference type="Gene3D" id="2.60.120.650">
    <property type="entry name" value="Cupin"/>
    <property type="match status" value="2"/>
</dbReference>
<feature type="domain" description="JmjC" evidence="14">
    <location>
        <begin position="262"/>
        <end position="409"/>
    </location>
</feature>
<evidence type="ECO:0000256" key="3">
    <source>
        <dbReference type="ARBA" id="ARBA00022491"/>
    </source>
</evidence>
<dbReference type="InterPro" id="IPR003347">
    <property type="entry name" value="JmjC_dom"/>
</dbReference>
<keyword evidence="8 12" id="KW-0408">Iron</keyword>
<feature type="region of interest" description="Disordered" evidence="13">
    <location>
        <begin position="1"/>
        <end position="93"/>
    </location>
</feature>
<dbReference type="EC" id="1.14.11.-" evidence="12"/>
<evidence type="ECO:0000256" key="11">
    <source>
        <dbReference type="ARBA" id="ARBA00023242"/>
    </source>
</evidence>
<dbReference type="InterPro" id="IPR039994">
    <property type="entry name" value="NO66-like"/>
</dbReference>
<evidence type="ECO:0000256" key="10">
    <source>
        <dbReference type="ARBA" id="ARBA00023163"/>
    </source>
</evidence>
<dbReference type="GO" id="GO:0051864">
    <property type="term" value="F:histone H3K36 demethylase activity"/>
    <property type="evidence" value="ECO:0007669"/>
    <property type="project" value="TreeGrafter"/>
</dbReference>
<evidence type="ECO:0000256" key="2">
    <source>
        <dbReference type="ARBA" id="ARBA00010309"/>
    </source>
</evidence>
<keyword evidence="5" id="KW-0156">Chromatin regulator</keyword>
<dbReference type="GO" id="GO:0032453">
    <property type="term" value="F:histone H3K4 demethylase activity"/>
    <property type="evidence" value="ECO:0007669"/>
    <property type="project" value="TreeGrafter"/>
</dbReference>
<evidence type="ECO:0000259" key="14">
    <source>
        <dbReference type="PROSITE" id="PS51184"/>
    </source>
</evidence>
<proteinExistence type="inferred from homology"/>
<keyword evidence="7 12" id="KW-0560">Oxidoreductase</keyword>
<comment type="function">
    <text evidence="12">Oxygenase that can act as both a histone lysine demethylase and a ribosomal histidine hydroxylase.</text>
</comment>
<feature type="compositionally biased region" description="Gly residues" evidence="13">
    <location>
        <begin position="69"/>
        <end position="87"/>
    </location>
</feature>
<feature type="compositionally biased region" description="Basic and acidic residues" evidence="13">
    <location>
        <begin position="53"/>
        <end position="62"/>
    </location>
</feature>
<keyword evidence="6 12" id="KW-0223">Dioxygenase</keyword>
<dbReference type="Gene3D" id="1.10.10.1500">
    <property type="entry name" value="JmjC domain-containing ribosomal oxygenase (ROX), dimer domain"/>
    <property type="match status" value="1"/>
</dbReference>
<evidence type="ECO:0000256" key="8">
    <source>
        <dbReference type="ARBA" id="ARBA00023004"/>
    </source>
</evidence>
<dbReference type="AlphaFoldDB" id="A0A835Z731"/>
<reference evidence="15" key="1">
    <citation type="submission" date="2021-02" db="EMBL/GenBank/DDBJ databases">
        <title>First Annotated Genome of the Yellow-green Alga Tribonema minus.</title>
        <authorList>
            <person name="Mahan K.M."/>
        </authorList>
    </citation>
    <scope>NUCLEOTIDE SEQUENCE</scope>
    <source>
        <strain evidence="15">UTEX B ZZ1240</strain>
    </source>
</reference>
<dbReference type="SUPFAM" id="SSF51197">
    <property type="entry name" value="Clavaminate synthase-like"/>
    <property type="match status" value="1"/>
</dbReference>
<comment type="similarity">
    <text evidence="2">Belongs to the ROX family. NO66 subfamily.</text>
</comment>
<dbReference type="InterPro" id="IPR049043">
    <property type="entry name" value="WHD_RIOX1"/>
</dbReference>
<evidence type="ECO:0000313" key="15">
    <source>
        <dbReference type="EMBL" id="KAG5188882.1"/>
    </source>
</evidence>
<evidence type="ECO:0000256" key="1">
    <source>
        <dbReference type="ARBA" id="ARBA00004123"/>
    </source>
</evidence>
<evidence type="ECO:0000256" key="7">
    <source>
        <dbReference type="ARBA" id="ARBA00023002"/>
    </source>
</evidence>
<comment type="caution">
    <text evidence="15">The sequence shown here is derived from an EMBL/GenBank/DDBJ whole genome shotgun (WGS) entry which is preliminary data.</text>
</comment>
<comment type="subcellular location">
    <subcellularLocation>
        <location evidence="1 12">Nucleus</location>
    </subcellularLocation>
</comment>
<evidence type="ECO:0000256" key="4">
    <source>
        <dbReference type="ARBA" id="ARBA00022723"/>
    </source>
</evidence>
<feature type="compositionally biased region" description="Basic and acidic residues" evidence="13">
    <location>
        <begin position="28"/>
        <end position="41"/>
    </location>
</feature>
<keyword evidence="11 12" id="KW-0539">Nucleus</keyword>
<keyword evidence="3" id="KW-0678">Repressor</keyword>
<evidence type="ECO:0000256" key="12">
    <source>
        <dbReference type="RuleBase" id="RU366061"/>
    </source>
</evidence>
<keyword evidence="16" id="KW-1185">Reference proteome</keyword>
<feature type="compositionally biased region" description="Basic residues" evidence="13">
    <location>
        <begin position="10"/>
        <end position="20"/>
    </location>
</feature>
<dbReference type="PROSITE" id="PS51184">
    <property type="entry name" value="JMJC"/>
    <property type="match status" value="1"/>
</dbReference>
<evidence type="ECO:0000256" key="5">
    <source>
        <dbReference type="ARBA" id="ARBA00022853"/>
    </source>
</evidence>
<dbReference type="EMBL" id="JAFCMP010000061">
    <property type="protein sequence ID" value="KAG5188882.1"/>
    <property type="molecule type" value="Genomic_DNA"/>
</dbReference>
<keyword evidence="10 12" id="KW-0804">Transcription</keyword>
<evidence type="ECO:0000256" key="13">
    <source>
        <dbReference type="SAM" id="MobiDB-lite"/>
    </source>
</evidence>
<keyword evidence="9 12" id="KW-0805">Transcription regulation</keyword>
<evidence type="ECO:0000256" key="9">
    <source>
        <dbReference type="ARBA" id="ARBA00023015"/>
    </source>
</evidence>
<dbReference type="Pfam" id="PF08007">
    <property type="entry name" value="JmjC_2"/>
    <property type="match status" value="1"/>
</dbReference>
<evidence type="ECO:0000256" key="6">
    <source>
        <dbReference type="ARBA" id="ARBA00022964"/>
    </source>
</evidence>
<dbReference type="GO" id="GO:0005730">
    <property type="term" value="C:nucleolus"/>
    <property type="evidence" value="ECO:0007669"/>
    <property type="project" value="TreeGrafter"/>
</dbReference>
<dbReference type="OrthoDB" id="425950at2759"/>
<keyword evidence="4 12" id="KW-0479">Metal-binding</keyword>